<dbReference type="InterPro" id="IPR036366">
    <property type="entry name" value="PGBDSf"/>
</dbReference>
<dbReference type="Gene3D" id="1.10.101.10">
    <property type="entry name" value="PGBD-like superfamily/PGBD"/>
    <property type="match status" value="2"/>
</dbReference>
<dbReference type="KEGG" id="emt:CPZ25_013530"/>
<keyword evidence="4" id="KW-1185">Reference proteome</keyword>
<dbReference type="Pfam" id="PF01471">
    <property type="entry name" value="PG_binding_1"/>
    <property type="match status" value="2"/>
</dbReference>
<feature type="domain" description="Peptidase M15A C-terminal" evidence="2">
    <location>
        <begin position="133"/>
        <end position="240"/>
    </location>
</feature>
<accession>A0A4V1GM75</accession>
<evidence type="ECO:0000259" key="1">
    <source>
        <dbReference type="Pfam" id="PF01471"/>
    </source>
</evidence>
<dbReference type="RefSeq" id="WP_096918830.1">
    <property type="nucleotide sequence ID" value="NZ_CP029487.1"/>
</dbReference>
<dbReference type="InterPro" id="IPR002477">
    <property type="entry name" value="Peptidoglycan-bd-like"/>
</dbReference>
<dbReference type="EMBL" id="CP029487">
    <property type="protein sequence ID" value="QCT72306.1"/>
    <property type="molecule type" value="Genomic_DNA"/>
</dbReference>
<dbReference type="Gene3D" id="3.30.1380.10">
    <property type="match status" value="1"/>
</dbReference>
<dbReference type="InterPro" id="IPR036365">
    <property type="entry name" value="PGBD-like_sf"/>
</dbReference>
<dbReference type="Pfam" id="PF08291">
    <property type="entry name" value="Peptidase_M15_3"/>
    <property type="match status" value="1"/>
</dbReference>
<organism evidence="3 4">
    <name type="scientific">Eubacterium maltosivorans</name>
    <dbReference type="NCBI Taxonomy" id="2041044"/>
    <lineage>
        <taxon>Bacteria</taxon>
        <taxon>Bacillati</taxon>
        <taxon>Bacillota</taxon>
        <taxon>Clostridia</taxon>
        <taxon>Eubacteriales</taxon>
        <taxon>Eubacteriaceae</taxon>
        <taxon>Eubacterium</taxon>
    </lineage>
</organism>
<name>A0A4V1GM75_EUBML</name>
<evidence type="ECO:0000259" key="2">
    <source>
        <dbReference type="Pfam" id="PF08291"/>
    </source>
</evidence>
<dbReference type="SUPFAM" id="SSF55166">
    <property type="entry name" value="Hedgehog/DD-peptidase"/>
    <property type="match status" value="1"/>
</dbReference>
<sequence length="244" mass="26453">MEMTLTQVQEALKLCNYAPGTVDGYDGPETQAAVRRAQEGYGIEADGIAGPMTKDHLSEQVRGIQAQLNAKGYSCPVDGLPGPLTDAAVKALQADFGLVADGIVGYNTEAALFDYAAADPAPVFDPQEQVTEHFNMQEFKCECGGKYCDGFPVPMNRTLIEKLEQVRKDLGIPLVVTSGVRCEILNAEVGGVPDSYHKLGRAADIAVYTANGYTVDAVADAGERYGLKTIRYYDRSFVHFQWNN</sequence>
<reference evidence="3 4" key="1">
    <citation type="submission" date="2018-05" db="EMBL/GenBank/DDBJ databases">
        <title>Genome comparison of Eubacterium sp.</title>
        <authorList>
            <person name="Feng Y."/>
            <person name="Sanchez-Andrea I."/>
            <person name="Stams A.J.M."/>
            <person name="De Vos W.M."/>
        </authorList>
    </citation>
    <scope>NUCLEOTIDE SEQUENCE [LARGE SCALE GENOMIC DNA]</scope>
    <source>
        <strain evidence="3 4">YI</strain>
    </source>
</reference>
<dbReference type="Proteomes" id="UP000218387">
    <property type="component" value="Chromosome"/>
</dbReference>
<dbReference type="InterPro" id="IPR009045">
    <property type="entry name" value="Zn_M74/Hedgehog-like"/>
</dbReference>
<evidence type="ECO:0008006" key="5">
    <source>
        <dbReference type="Google" id="ProtNLM"/>
    </source>
</evidence>
<feature type="domain" description="Peptidoglycan binding-like" evidence="1">
    <location>
        <begin position="6"/>
        <end position="57"/>
    </location>
</feature>
<protein>
    <recommendedName>
        <fullName evidence="5">Peptidase M15</fullName>
    </recommendedName>
</protein>
<evidence type="ECO:0000313" key="4">
    <source>
        <dbReference type="Proteomes" id="UP000218387"/>
    </source>
</evidence>
<evidence type="ECO:0000313" key="3">
    <source>
        <dbReference type="EMBL" id="QCT72306.1"/>
    </source>
</evidence>
<feature type="domain" description="Peptidoglycan binding-like" evidence="1">
    <location>
        <begin position="59"/>
        <end position="112"/>
    </location>
</feature>
<dbReference type="AlphaFoldDB" id="A0A4V1GM75"/>
<proteinExistence type="predicted"/>
<gene>
    <name evidence="3" type="ORF">CPZ25_013530</name>
</gene>
<dbReference type="SUPFAM" id="SSF47090">
    <property type="entry name" value="PGBD-like"/>
    <property type="match status" value="2"/>
</dbReference>
<dbReference type="InterPro" id="IPR013230">
    <property type="entry name" value="Peptidase_M15A_C"/>
</dbReference>